<feature type="region of interest" description="Disordered" evidence="1">
    <location>
        <begin position="81"/>
        <end position="100"/>
    </location>
</feature>
<dbReference type="AlphaFoldDB" id="A0A1H9DSQ9"/>
<dbReference type="STRING" id="89093.SAMN04488558_1063"/>
<proteinExistence type="predicted"/>
<dbReference type="OrthoDB" id="2186451at2"/>
<gene>
    <name evidence="2" type="ORF">SAMN04488558_1063</name>
</gene>
<sequence>MQEKYSYQGRVCQLKLIPTQQNPLVHVKLALSNQETINALIGRKALSFLLDVQEGDQVAIFGHYNHKQQFIIEKYLNAKSHSNQRPDLPSHLHYPHRKED</sequence>
<dbReference type="RefSeq" id="WP_092571753.1">
    <property type="nucleotide sequence ID" value="NZ_CALUDV010000017.1"/>
</dbReference>
<accession>A0A1H9DSQ9</accession>
<evidence type="ECO:0000313" key="2">
    <source>
        <dbReference type="EMBL" id="SEQ16492.1"/>
    </source>
</evidence>
<evidence type="ECO:0000256" key="1">
    <source>
        <dbReference type="SAM" id="MobiDB-lite"/>
    </source>
</evidence>
<evidence type="ECO:0000313" key="3">
    <source>
        <dbReference type="Proteomes" id="UP000198833"/>
    </source>
</evidence>
<name>A0A1H9DSQ9_9LACT</name>
<dbReference type="EMBL" id="FOEN01000006">
    <property type="protein sequence ID" value="SEQ16492.1"/>
    <property type="molecule type" value="Genomic_DNA"/>
</dbReference>
<reference evidence="2 3" key="1">
    <citation type="submission" date="2016-10" db="EMBL/GenBank/DDBJ databases">
        <authorList>
            <person name="de Groot N.N."/>
        </authorList>
    </citation>
    <scope>NUCLEOTIDE SEQUENCE [LARGE SCALE GENOMIC DNA]</scope>
    <source>
        <strain evidence="2 3">DSM 15695</strain>
    </source>
</reference>
<keyword evidence="3" id="KW-1185">Reference proteome</keyword>
<protein>
    <submittedName>
        <fullName evidence="2">Uncharacterized protein</fullName>
    </submittedName>
</protein>
<dbReference type="Proteomes" id="UP000198833">
    <property type="component" value="Unassembled WGS sequence"/>
</dbReference>
<organism evidence="2 3">
    <name type="scientific">Ignavigranum ruoffiae</name>
    <dbReference type="NCBI Taxonomy" id="89093"/>
    <lineage>
        <taxon>Bacteria</taxon>
        <taxon>Bacillati</taxon>
        <taxon>Bacillota</taxon>
        <taxon>Bacilli</taxon>
        <taxon>Lactobacillales</taxon>
        <taxon>Aerococcaceae</taxon>
        <taxon>Ignavigranum</taxon>
    </lineage>
</organism>